<evidence type="ECO:0000256" key="3">
    <source>
        <dbReference type="ARBA" id="ARBA00022807"/>
    </source>
</evidence>
<dbReference type="GeneID" id="18474602"/>
<feature type="domain" description="Peptidase C14 caspase" evidence="5">
    <location>
        <begin position="74"/>
        <end position="356"/>
    </location>
</feature>
<keyword evidence="3" id="KW-0378">Hydrolase</keyword>
<dbReference type="eggNOG" id="KOG1546">
    <property type="taxonomic scope" value="Eukaryota"/>
</dbReference>
<dbReference type="KEGG" id="wse:WALSEDRAFT_61556"/>
<dbReference type="GO" id="GO:0006508">
    <property type="term" value="P:proteolysis"/>
    <property type="evidence" value="ECO:0007669"/>
    <property type="project" value="InterPro"/>
</dbReference>
<dbReference type="Gene3D" id="3.40.50.12660">
    <property type="match status" value="2"/>
</dbReference>
<evidence type="ECO:0000313" key="7">
    <source>
        <dbReference type="Proteomes" id="UP000005242"/>
    </source>
</evidence>
<sequence length="365" mass="39317">MPSPYGYQQPPPPNPGGFYGGPPPPQHSQVPPAAHSPAGYAHSRGAPQPPSGIQHASTPGGGQIDYRYSQGTGKRKALLIGINYYNTRSQLRGCINDVKNVQRFLLNWGYKPEDMVILTDDQSNPMSMPTRANITRAIGWLVNGAQPNDSLFWHYSGHGGQAKDRVGDEADGYDETILPVDYKTAGQIIDDELYDRMVRPLPAGARLTAIFDSCHSGTALDLPYVYSTKGEIKEQNGLQGAGGNLLNAGMNYVRGDSGSALKTLFGMGKSAIRGNKAQKLTMQKTHPADAISLSGCKDSQTSADASIGMTSGGAMSHAFVTVMSKYSNLSYLDLINAIRDEISRYSQLPQLSSAHPIDLNLRFVV</sequence>
<organism evidence="6 7">
    <name type="scientific">Wallemia mellicola (strain ATCC MYA-4683 / CBS 633.66)</name>
    <name type="common">Wallemia sebi (CBS 633.66)</name>
    <dbReference type="NCBI Taxonomy" id="671144"/>
    <lineage>
        <taxon>Eukaryota</taxon>
        <taxon>Fungi</taxon>
        <taxon>Dikarya</taxon>
        <taxon>Basidiomycota</taxon>
        <taxon>Wallemiomycotina</taxon>
        <taxon>Wallemiomycetes</taxon>
        <taxon>Wallemiales</taxon>
        <taxon>Wallemiaceae</taxon>
        <taxon>Wallemia</taxon>
    </lineage>
</organism>
<comment type="similarity">
    <text evidence="1">Belongs to the peptidase C14B family.</text>
</comment>
<protein>
    <recommendedName>
        <fullName evidence="5">Peptidase C14 caspase domain-containing protein</fullName>
    </recommendedName>
</protein>
<dbReference type="PANTHER" id="PTHR48104:SF30">
    <property type="entry name" value="METACASPASE-1"/>
    <property type="match status" value="1"/>
</dbReference>
<dbReference type="OMA" id="DEMHNIM"/>
<keyword evidence="2" id="KW-0053">Apoptosis</keyword>
<accession>I4Y5Q9</accession>
<proteinExistence type="inferred from homology"/>
<dbReference type="InterPro" id="IPR011600">
    <property type="entry name" value="Pept_C14_caspase"/>
</dbReference>
<evidence type="ECO:0000313" key="6">
    <source>
        <dbReference type="EMBL" id="EIM19301.1"/>
    </source>
</evidence>
<gene>
    <name evidence="6" type="ORF">WALSEDRAFT_61556</name>
</gene>
<dbReference type="InParanoid" id="I4Y5Q9"/>
<keyword evidence="7" id="KW-1185">Reference proteome</keyword>
<keyword evidence="3" id="KW-0788">Thiol protease</keyword>
<dbReference type="AlphaFoldDB" id="I4Y5Q9"/>
<feature type="region of interest" description="Disordered" evidence="4">
    <location>
        <begin position="1"/>
        <end position="64"/>
    </location>
</feature>
<dbReference type="FunCoup" id="I4Y5Q9">
    <property type="interactions" value="330"/>
</dbReference>
<dbReference type="GO" id="GO:0006915">
    <property type="term" value="P:apoptotic process"/>
    <property type="evidence" value="ECO:0007669"/>
    <property type="project" value="UniProtKB-KW"/>
</dbReference>
<name>I4Y5Q9_WALMC</name>
<dbReference type="MEROPS" id="C14.035"/>
<evidence type="ECO:0000256" key="2">
    <source>
        <dbReference type="ARBA" id="ARBA00022703"/>
    </source>
</evidence>
<dbReference type="SUPFAM" id="SSF52129">
    <property type="entry name" value="Caspase-like"/>
    <property type="match status" value="1"/>
</dbReference>
<evidence type="ECO:0000256" key="4">
    <source>
        <dbReference type="SAM" id="MobiDB-lite"/>
    </source>
</evidence>
<dbReference type="PANTHER" id="PTHR48104">
    <property type="entry name" value="METACASPASE-4"/>
    <property type="match status" value="1"/>
</dbReference>
<dbReference type="RefSeq" id="XP_006960693.1">
    <property type="nucleotide sequence ID" value="XM_006960631.1"/>
</dbReference>
<dbReference type="InterPro" id="IPR029030">
    <property type="entry name" value="Caspase-like_dom_sf"/>
</dbReference>
<dbReference type="EMBL" id="JH668253">
    <property type="protein sequence ID" value="EIM19301.1"/>
    <property type="molecule type" value="Genomic_DNA"/>
</dbReference>
<dbReference type="OrthoDB" id="3223806at2759"/>
<evidence type="ECO:0000259" key="5">
    <source>
        <dbReference type="Pfam" id="PF00656"/>
    </source>
</evidence>
<dbReference type="GO" id="GO:0004197">
    <property type="term" value="F:cysteine-type endopeptidase activity"/>
    <property type="evidence" value="ECO:0007669"/>
    <property type="project" value="InterPro"/>
</dbReference>
<evidence type="ECO:0000256" key="1">
    <source>
        <dbReference type="ARBA" id="ARBA00009005"/>
    </source>
</evidence>
<dbReference type="HOGENOM" id="CLU_029389_3_1_1"/>
<feature type="compositionally biased region" description="Pro residues" evidence="4">
    <location>
        <begin position="1"/>
        <end position="26"/>
    </location>
</feature>
<dbReference type="Proteomes" id="UP000005242">
    <property type="component" value="Unassembled WGS sequence"/>
</dbReference>
<dbReference type="InterPro" id="IPR050452">
    <property type="entry name" value="Metacaspase"/>
</dbReference>
<dbReference type="Pfam" id="PF00656">
    <property type="entry name" value="Peptidase_C14"/>
    <property type="match status" value="1"/>
</dbReference>
<keyword evidence="3" id="KW-0645">Protease</keyword>
<reference evidence="6 7" key="1">
    <citation type="journal article" date="2012" name="Fungal Genet. Biol.">
        <title>The genome of the xerotolerant mold Wallemia sebi reveals adaptations to osmotic stress and suggests cryptic sexual reproduction.</title>
        <authorList>
            <person name="Padamsee M."/>
            <person name="Kumar T.K.A."/>
            <person name="Riley R."/>
            <person name="Binder M."/>
            <person name="Boyd A."/>
            <person name="Calvo A.M."/>
            <person name="Furukawa K."/>
            <person name="Hesse C."/>
            <person name="Hohmann S."/>
            <person name="James T.Y."/>
            <person name="LaButti K."/>
            <person name="Lapidus A."/>
            <person name="Lindquist E."/>
            <person name="Lucas S."/>
            <person name="Miller K."/>
            <person name="Shantappa S."/>
            <person name="Grigoriev I.V."/>
            <person name="Hibbett D.S."/>
            <person name="McLaughlin D.J."/>
            <person name="Spatafora J.W."/>
            <person name="Aime M.C."/>
        </authorList>
    </citation>
    <scope>NUCLEOTIDE SEQUENCE [LARGE SCALE GENOMIC DNA]</scope>
    <source>
        <strain evidence="7">ATCC MYA-4683 / CBS 633.66</strain>
    </source>
</reference>
<dbReference type="GO" id="GO:0005737">
    <property type="term" value="C:cytoplasm"/>
    <property type="evidence" value="ECO:0007669"/>
    <property type="project" value="TreeGrafter"/>
</dbReference>